<dbReference type="CDD" id="cd01949">
    <property type="entry name" value="GGDEF"/>
    <property type="match status" value="1"/>
</dbReference>
<evidence type="ECO:0000256" key="1">
    <source>
        <dbReference type="SAM" id="MobiDB-lite"/>
    </source>
</evidence>
<dbReference type="AlphaFoldDB" id="A0A9X1SV62"/>
<dbReference type="InterPro" id="IPR001633">
    <property type="entry name" value="EAL_dom"/>
</dbReference>
<reference evidence="5" key="1">
    <citation type="submission" date="2021-11" db="EMBL/GenBank/DDBJ databases">
        <title>Streptomyces corallinus and Kineosporia corallina sp. nov., two new coral-derived marine actinobacteria.</title>
        <authorList>
            <person name="Buangrab K."/>
            <person name="Sutthacheep M."/>
            <person name="Yeemin T."/>
            <person name="Harunari E."/>
            <person name="Igarashi Y."/>
            <person name="Sripreechasak P."/>
            <person name="Kanchanasin P."/>
            <person name="Tanasupawat S."/>
            <person name="Phongsopitanun W."/>
        </authorList>
    </citation>
    <scope>NUCLEOTIDE SEQUENCE</scope>
    <source>
        <strain evidence="5">JCM 31032</strain>
    </source>
</reference>
<dbReference type="InterPro" id="IPR000160">
    <property type="entry name" value="GGDEF_dom"/>
</dbReference>
<dbReference type="InterPro" id="IPR035919">
    <property type="entry name" value="EAL_sf"/>
</dbReference>
<evidence type="ECO:0000259" key="3">
    <source>
        <dbReference type="PROSITE" id="PS50883"/>
    </source>
</evidence>
<organism evidence="5 6">
    <name type="scientific">Kineosporia babensis</name>
    <dbReference type="NCBI Taxonomy" id="499548"/>
    <lineage>
        <taxon>Bacteria</taxon>
        <taxon>Bacillati</taxon>
        <taxon>Actinomycetota</taxon>
        <taxon>Actinomycetes</taxon>
        <taxon>Kineosporiales</taxon>
        <taxon>Kineosporiaceae</taxon>
        <taxon>Kineosporia</taxon>
    </lineage>
</organism>
<dbReference type="InterPro" id="IPR029787">
    <property type="entry name" value="Nucleotide_cyclase"/>
</dbReference>
<keyword evidence="6" id="KW-1185">Reference proteome</keyword>
<dbReference type="Pfam" id="PF00990">
    <property type="entry name" value="GGDEF"/>
    <property type="match status" value="1"/>
</dbReference>
<dbReference type="SUPFAM" id="SSF141868">
    <property type="entry name" value="EAL domain-like"/>
    <property type="match status" value="1"/>
</dbReference>
<feature type="transmembrane region" description="Helical" evidence="2">
    <location>
        <begin position="211"/>
        <end position="233"/>
    </location>
</feature>
<dbReference type="RefSeq" id="WP_231444614.1">
    <property type="nucleotide sequence ID" value="NZ_JAJOMB010000011.1"/>
</dbReference>
<keyword evidence="2" id="KW-0472">Membrane</keyword>
<gene>
    <name evidence="5" type="ORF">LR394_21225</name>
</gene>
<dbReference type="NCBIfam" id="TIGR00254">
    <property type="entry name" value="GGDEF"/>
    <property type="match status" value="1"/>
</dbReference>
<evidence type="ECO:0000313" key="5">
    <source>
        <dbReference type="EMBL" id="MCD5313434.1"/>
    </source>
</evidence>
<evidence type="ECO:0000313" key="6">
    <source>
        <dbReference type="Proteomes" id="UP001138997"/>
    </source>
</evidence>
<dbReference type="FunFam" id="3.20.20.450:FF:000001">
    <property type="entry name" value="Cyclic di-GMP phosphodiesterase yahA"/>
    <property type="match status" value="1"/>
</dbReference>
<keyword evidence="2" id="KW-1133">Transmembrane helix</keyword>
<name>A0A9X1SV62_9ACTN</name>
<dbReference type="SMART" id="SM00052">
    <property type="entry name" value="EAL"/>
    <property type="match status" value="1"/>
</dbReference>
<dbReference type="Pfam" id="PF00563">
    <property type="entry name" value="EAL"/>
    <property type="match status" value="1"/>
</dbReference>
<proteinExistence type="predicted"/>
<accession>A0A9X1SV62</accession>
<dbReference type="PANTHER" id="PTHR44757:SF2">
    <property type="entry name" value="BIOFILM ARCHITECTURE MAINTENANCE PROTEIN MBAA"/>
    <property type="match status" value="1"/>
</dbReference>
<dbReference type="EMBL" id="JAJOMB010000011">
    <property type="protein sequence ID" value="MCD5313434.1"/>
    <property type="molecule type" value="Genomic_DNA"/>
</dbReference>
<dbReference type="SUPFAM" id="SSF55073">
    <property type="entry name" value="Nucleotide cyclase"/>
    <property type="match status" value="1"/>
</dbReference>
<dbReference type="InterPro" id="IPR043128">
    <property type="entry name" value="Rev_trsase/Diguanyl_cyclase"/>
</dbReference>
<dbReference type="Gene3D" id="3.20.20.450">
    <property type="entry name" value="EAL domain"/>
    <property type="match status" value="1"/>
</dbReference>
<dbReference type="SMART" id="SM00267">
    <property type="entry name" value="GGDEF"/>
    <property type="match status" value="1"/>
</dbReference>
<sequence>MPMSIAMGAMLLRLRQWWGLHAGARFFVTLAVISLVPVLALGTVMATQYRTELRDRGIAQGRLQAALISRLITDTQLEQVTLKNGVSVLERARLDRLADTQVDSGIITRFRLRGPDLRIVYSSDGSGLRYGPAVGDSTELTGQSAADVLTALNGDPTALIVKTEQDGKEIEVIEAFAPMYNVRTHELIGVLQAELPYGPIAEQMNSGLHRLYAALGTGLLVLYLVLASLVWWFTRELARTAAKFEHQALHDALTDLPNKALFADRISQTATLVERGGGIHLGPGRRGGGAAVVLFDLDGFRETNEAIGPVNGDIVLTTVAERLRNTVRAVDTVAGLGSDVYGLILAGVEKQDQIEAAAARINRAVEEDILLDDFDVPVRVSGSMGVVFMPKNGTNAEGLLNRADVALNVAKTSHSKLVCYDDEQNNYSPDRLAMIGQLRSAIDNDELRLHYQPKVGQPDGHVTCVEALVRWQHPDRGLLSPDKFVPLAEQTGLIDDLTRWVLTAALRQLTVWRRARPDLSVAVNISERSMNHLDLPQMVFDAMNDTGAEASALVLEITEGALVTDPERAGVVMQHLAGAGVRLSLDDFGEGFTSLHTLSGLPLNELKIDRIFVNDVLNGPNDAAIVRSVVELGHNLNLQVVAEGVETAEILALLNQMGVNAAQGYYFSPPLPAEEIMDWLAASTPPNEPLQLPPDNPEPPPQP</sequence>
<dbReference type="InterPro" id="IPR052155">
    <property type="entry name" value="Biofilm_reg_signaling"/>
</dbReference>
<dbReference type="PROSITE" id="PS50887">
    <property type="entry name" value="GGDEF"/>
    <property type="match status" value="1"/>
</dbReference>
<feature type="compositionally biased region" description="Pro residues" evidence="1">
    <location>
        <begin position="686"/>
        <end position="703"/>
    </location>
</feature>
<keyword evidence="2" id="KW-0812">Transmembrane</keyword>
<dbReference type="PANTHER" id="PTHR44757">
    <property type="entry name" value="DIGUANYLATE CYCLASE DGCP"/>
    <property type="match status" value="1"/>
</dbReference>
<protein>
    <submittedName>
        <fullName evidence="5">Bifunctional diguanylate cyclase/phosphodiesterase</fullName>
    </submittedName>
</protein>
<comment type="caution">
    <text evidence="5">The sequence shown here is derived from an EMBL/GenBank/DDBJ whole genome shotgun (WGS) entry which is preliminary data.</text>
</comment>
<feature type="domain" description="EAL" evidence="3">
    <location>
        <begin position="431"/>
        <end position="684"/>
    </location>
</feature>
<dbReference type="CDD" id="cd01948">
    <property type="entry name" value="EAL"/>
    <property type="match status" value="1"/>
</dbReference>
<dbReference type="PROSITE" id="PS50883">
    <property type="entry name" value="EAL"/>
    <property type="match status" value="1"/>
</dbReference>
<feature type="domain" description="GGDEF" evidence="4">
    <location>
        <begin position="288"/>
        <end position="422"/>
    </location>
</feature>
<evidence type="ECO:0000259" key="4">
    <source>
        <dbReference type="PROSITE" id="PS50887"/>
    </source>
</evidence>
<evidence type="ECO:0000256" key="2">
    <source>
        <dbReference type="SAM" id="Phobius"/>
    </source>
</evidence>
<dbReference type="Proteomes" id="UP001138997">
    <property type="component" value="Unassembled WGS sequence"/>
</dbReference>
<dbReference type="Gene3D" id="3.30.70.270">
    <property type="match status" value="1"/>
</dbReference>
<feature type="region of interest" description="Disordered" evidence="1">
    <location>
        <begin position="682"/>
        <end position="703"/>
    </location>
</feature>